<evidence type="ECO:0000313" key="3">
    <source>
        <dbReference type="Proteomes" id="UP000451233"/>
    </source>
</evidence>
<protein>
    <submittedName>
        <fullName evidence="2">Uncharacterized protein</fullName>
    </submittedName>
</protein>
<dbReference type="Proteomes" id="UP000451233">
    <property type="component" value="Unassembled WGS sequence"/>
</dbReference>
<evidence type="ECO:0000313" key="2">
    <source>
        <dbReference type="EMBL" id="MXV18005.1"/>
    </source>
</evidence>
<gene>
    <name evidence="2" type="ORF">GS398_22125</name>
</gene>
<reference evidence="2 3" key="1">
    <citation type="submission" date="2019-11" db="EMBL/GenBank/DDBJ databases">
        <title>Pedobacter sp. HMF7056 Genome sequencing and assembly.</title>
        <authorList>
            <person name="Kang H."/>
            <person name="Kim H."/>
            <person name="Joh K."/>
        </authorList>
    </citation>
    <scope>NUCLEOTIDE SEQUENCE [LARGE SCALE GENOMIC DNA]</scope>
    <source>
        <strain evidence="2 3">HMF7056</strain>
    </source>
</reference>
<comment type="caution">
    <text evidence="2">The sequence shown here is derived from an EMBL/GenBank/DDBJ whole genome shotgun (WGS) entry which is preliminary data.</text>
</comment>
<keyword evidence="1" id="KW-0732">Signal</keyword>
<proteinExistence type="predicted"/>
<evidence type="ECO:0000256" key="1">
    <source>
        <dbReference type="SAM" id="SignalP"/>
    </source>
</evidence>
<dbReference type="PROSITE" id="PS51257">
    <property type="entry name" value="PROKAR_LIPOPROTEIN"/>
    <property type="match status" value="1"/>
</dbReference>
<keyword evidence="3" id="KW-1185">Reference proteome</keyword>
<accession>A0A7K1Y406</accession>
<feature type="chain" id="PRO_5029758824" evidence="1">
    <location>
        <begin position="21"/>
        <end position="114"/>
    </location>
</feature>
<dbReference type="EMBL" id="WVHS01000010">
    <property type="protein sequence ID" value="MXV18005.1"/>
    <property type="molecule type" value="Genomic_DNA"/>
</dbReference>
<feature type="signal peptide" evidence="1">
    <location>
        <begin position="1"/>
        <end position="20"/>
    </location>
</feature>
<sequence length="114" mass="12718">MSKNILWLSMVLFASCTASKGLVGNYARAGKDFKYTLTINQDSTFALTKQYFEASSKCQGRWSYISKDTLILKCDAEKFPAAIAGGYMQDREQKVVLLANGKLMLQSVTLKKTK</sequence>
<dbReference type="AlphaFoldDB" id="A0A7K1Y406"/>
<name>A0A7K1Y406_9SPHI</name>
<organism evidence="2 3">
    <name type="scientific">Hufsiella ginkgonis</name>
    <dbReference type="NCBI Taxonomy" id="2695274"/>
    <lineage>
        <taxon>Bacteria</taxon>
        <taxon>Pseudomonadati</taxon>
        <taxon>Bacteroidota</taxon>
        <taxon>Sphingobacteriia</taxon>
        <taxon>Sphingobacteriales</taxon>
        <taxon>Sphingobacteriaceae</taxon>
        <taxon>Hufsiella</taxon>
    </lineage>
</organism>
<dbReference type="RefSeq" id="WP_160909020.1">
    <property type="nucleotide sequence ID" value="NZ_WVHS01000010.1"/>
</dbReference>